<feature type="region of interest" description="Disordered" evidence="2">
    <location>
        <begin position="316"/>
        <end position="358"/>
    </location>
</feature>
<evidence type="ECO:0000256" key="1">
    <source>
        <dbReference type="SAM" id="Coils"/>
    </source>
</evidence>
<feature type="compositionally biased region" description="Low complexity" evidence="2">
    <location>
        <begin position="322"/>
        <end position="341"/>
    </location>
</feature>
<evidence type="ECO:0000313" key="4">
    <source>
        <dbReference type="Proteomes" id="UP000077521"/>
    </source>
</evidence>
<reference evidence="3" key="2">
    <citation type="journal article" date="2019" name="IMA Fungus">
        <title>Genome sequencing and comparison of five Tilletia species to identify candidate genes for the detection of regulated species infecting wheat.</title>
        <authorList>
            <person name="Nguyen H.D.T."/>
            <person name="Sultana T."/>
            <person name="Kesanakurti P."/>
            <person name="Hambleton S."/>
        </authorList>
    </citation>
    <scope>NUCLEOTIDE SEQUENCE</scope>
    <source>
        <strain evidence="3">DAOMC 236416</strain>
    </source>
</reference>
<evidence type="ECO:0000256" key="2">
    <source>
        <dbReference type="SAM" id="MobiDB-lite"/>
    </source>
</evidence>
<evidence type="ECO:0000313" key="3">
    <source>
        <dbReference type="EMBL" id="KAE8244693.1"/>
    </source>
</evidence>
<dbReference type="AlphaFoldDB" id="A0A8T8SQ52"/>
<feature type="region of interest" description="Disordered" evidence="2">
    <location>
        <begin position="489"/>
        <end position="511"/>
    </location>
</feature>
<feature type="coiled-coil region" evidence="1">
    <location>
        <begin position="156"/>
        <end position="296"/>
    </location>
</feature>
<protein>
    <submittedName>
        <fullName evidence="3">Uncharacterized protein</fullName>
    </submittedName>
</protein>
<accession>A0A8T8SQ52</accession>
<dbReference type="EMBL" id="LWDF02000596">
    <property type="protein sequence ID" value="KAE8244693.1"/>
    <property type="molecule type" value="Genomic_DNA"/>
</dbReference>
<name>A0A8T8SQ52_9BASI</name>
<keyword evidence="1" id="KW-0175">Coiled coil</keyword>
<organism evidence="3 4">
    <name type="scientific">Tilletia indica</name>
    <dbReference type="NCBI Taxonomy" id="43049"/>
    <lineage>
        <taxon>Eukaryota</taxon>
        <taxon>Fungi</taxon>
        <taxon>Dikarya</taxon>
        <taxon>Basidiomycota</taxon>
        <taxon>Ustilaginomycotina</taxon>
        <taxon>Exobasidiomycetes</taxon>
        <taxon>Tilletiales</taxon>
        <taxon>Tilletiaceae</taxon>
        <taxon>Tilletia</taxon>
    </lineage>
</organism>
<reference evidence="3" key="1">
    <citation type="submission" date="2016-04" db="EMBL/GenBank/DDBJ databases">
        <authorList>
            <person name="Nguyen H.D."/>
            <person name="Samba Siva P."/>
            <person name="Cullis J."/>
            <person name="Levesque C.A."/>
            <person name="Hambleton S."/>
        </authorList>
    </citation>
    <scope>NUCLEOTIDE SEQUENCE</scope>
    <source>
        <strain evidence="3">DAOMC 236416</strain>
    </source>
</reference>
<comment type="caution">
    <text evidence="3">The sequence shown here is derived from an EMBL/GenBank/DDBJ whole genome shotgun (WGS) entry which is preliminary data.</text>
</comment>
<gene>
    <name evidence="3" type="ORF">A4X13_0g6356</name>
</gene>
<dbReference type="Proteomes" id="UP000077521">
    <property type="component" value="Unassembled WGS sequence"/>
</dbReference>
<sequence>MSFYSLYPSLSPLATAYCFPASSIGMDEDTQVTDAVTQASHDAAMMEDSQADYLPPPQRKGGLLASLARPMSASSSSSSRTLPANVLLVKNGNAYTPHLRLSAIEDLGQAKVEIFNLRGQQRSAASDLTKALKQVASMKASEVKIKAERKEWAVAKASLEDQTNVLAKEIASLSKDKSRLMSYMTDVVGVSERHDAVCIRNKQLEEDLRRLQDESSARLRDMEEKGLEISTGCDTSLCEARHEISGLRRALEELRGQYSTLQLQYDSRTASMLSEIDALRREREANVLERDQLQREVHALSHGFAEGQIEVSDGSFPSVIQATPSSTAPSSPSTRASSGSSPSPPDGHRMSSPPWLLESTDMERYEAARAYAKESMVKDCVPDLFADMREKMRVVLASCGSSVEPGPFMALINEGCIGTTDVTRRWWEELSRRQELEEREQELERQLKVSDSRIDRSEVALMVERGRVHDCTEQMIQLRARVRDLEGRLSSPAVGTSGGLEPSSGTPVLATPTRQLQLQVESRQYGSLVVKRVTPSPSSSVLPH</sequence>
<feature type="coiled-coil region" evidence="1">
    <location>
        <begin position="433"/>
        <end position="488"/>
    </location>
</feature>
<keyword evidence="4" id="KW-1185">Reference proteome</keyword>
<proteinExistence type="predicted"/>